<keyword evidence="3 5" id="KW-1133">Transmembrane helix</keyword>
<evidence type="ECO:0000256" key="5">
    <source>
        <dbReference type="SAM" id="Phobius"/>
    </source>
</evidence>
<accession>A0A4S8HS90</accession>
<gene>
    <name evidence="6" type="ORF">FAM09_15915</name>
</gene>
<protein>
    <submittedName>
        <fullName evidence="6">DUF4870 domain-containing protein</fullName>
    </submittedName>
</protein>
<reference evidence="6 7" key="1">
    <citation type="submission" date="2019-04" db="EMBL/GenBank/DDBJ databases">
        <title>Niastella caeni sp. nov., isolated from activated sludge.</title>
        <authorList>
            <person name="Sheng M."/>
        </authorList>
    </citation>
    <scope>NUCLEOTIDE SEQUENCE [LARGE SCALE GENOMIC DNA]</scope>
    <source>
        <strain evidence="6 7">HX-2-15</strain>
    </source>
</reference>
<dbReference type="AlphaFoldDB" id="A0A4S8HS90"/>
<evidence type="ECO:0000256" key="2">
    <source>
        <dbReference type="ARBA" id="ARBA00022692"/>
    </source>
</evidence>
<dbReference type="RefSeq" id="WP_136578121.1">
    <property type="nucleotide sequence ID" value="NZ_STFF01000004.1"/>
</dbReference>
<dbReference type="Proteomes" id="UP000306918">
    <property type="component" value="Unassembled WGS sequence"/>
</dbReference>
<dbReference type="InterPro" id="IPR019109">
    <property type="entry name" value="MamF_MmsF"/>
</dbReference>
<feature type="transmembrane region" description="Helical" evidence="5">
    <location>
        <begin position="27"/>
        <end position="49"/>
    </location>
</feature>
<comment type="subcellular location">
    <subcellularLocation>
        <location evidence="1">Membrane</location>
        <topology evidence="1">Multi-pass membrane protein</topology>
    </subcellularLocation>
</comment>
<dbReference type="EMBL" id="STFF01000004">
    <property type="protein sequence ID" value="THU38165.1"/>
    <property type="molecule type" value="Genomic_DNA"/>
</dbReference>
<organism evidence="6 7">
    <name type="scientific">Niastella caeni</name>
    <dbReference type="NCBI Taxonomy" id="2569763"/>
    <lineage>
        <taxon>Bacteria</taxon>
        <taxon>Pseudomonadati</taxon>
        <taxon>Bacteroidota</taxon>
        <taxon>Chitinophagia</taxon>
        <taxon>Chitinophagales</taxon>
        <taxon>Chitinophagaceae</taxon>
        <taxon>Niastella</taxon>
    </lineage>
</organism>
<name>A0A4S8HS90_9BACT</name>
<evidence type="ECO:0000256" key="1">
    <source>
        <dbReference type="ARBA" id="ARBA00004141"/>
    </source>
</evidence>
<feature type="transmembrane region" description="Helical" evidence="5">
    <location>
        <begin position="69"/>
        <end position="102"/>
    </location>
</feature>
<proteinExistence type="predicted"/>
<evidence type="ECO:0000256" key="3">
    <source>
        <dbReference type="ARBA" id="ARBA00022989"/>
    </source>
</evidence>
<dbReference type="OrthoDB" id="9808930at2"/>
<evidence type="ECO:0000256" key="4">
    <source>
        <dbReference type="ARBA" id="ARBA00023136"/>
    </source>
</evidence>
<keyword evidence="4 5" id="KW-0472">Membrane</keyword>
<sequence length="122" mass="13807">MTNTSSNSFLGSEEAPISAPTSDERTLAILCHVLTLFFWIFPPLIIYLIKKDESAYVTAHARESLNFQITMTIACLILFITIIGIFLLWVIGIIVLVLVIVATIRASENKLYRYPFTIRLIK</sequence>
<evidence type="ECO:0000313" key="7">
    <source>
        <dbReference type="Proteomes" id="UP000306918"/>
    </source>
</evidence>
<keyword evidence="7" id="KW-1185">Reference proteome</keyword>
<dbReference type="Pfam" id="PF09685">
    <property type="entry name" value="MamF_MmsF"/>
    <property type="match status" value="1"/>
</dbReference>
<comment type="caution">
    <text evidence="6">The sequence shown here is derived from an EMBL/GenBank/DDBJ whole genome shotgun (WGS) entry which is preliminary data.</text>
</comment>
<keyword evidence="2 5" id="KW-0812">Transmembrane</keyword>
<evidence type="ECO:0000313" key="6">
    <source>
        <dbReference type="EMBL" id="THU38165.1"/>
    </source>
</evidence>